<feature type="compositionally biased region" description="Basic and acidic residues" evidence="1">
    <location>
        <begin position="67"/>
        <end position="76"/>
    </location>
</feature>
<accession>A0A9Q1EML1</accession>
<sequence length="119" mass="13320">MGPHSGFRGEPACSGWACPTTVCHTNHNCSLKAPSLGDKEEGARSEHRSRGLRGVRNGDNSTRPKRMHTESERFESSDVYTARRNSIRSGLFHIGRGLDVDMQNMRVTCHAMQQLHRES</sequence>
<organism evidence="2 3">
    <name type="scientific">Synaphobranchus kaupii</name>
    <name type="common">Kaup's arrowtooth eel</name>
    <dbReference type="NCBI Taxonomy" id="118154"/>
    <lineage>
        <taxon>Eukaryota</taxon>
        <taxon>Metazoa</taxon>
        <taxon>Chordata</taxon>
        <taxon>Craniata</taxon>
        <taxon>Vertebrata</taxon>
        <taxon>Euteleostomi</taxon>
        <taxon>Actinopterygii</taxon>
        <taxon>Neopterygii</taxon>
        <taxon>Teleostei</taxon>
        <taxon>Anguilliformes</taxon>
        <taxon>Synaphobranchidae</taxon>
        <taxon>Synaphobranchus</taxon>
    </lineage>
</organism>
<name>A0A9Q1EML1_SYNKA</name>
<evidence type="ECO:0000313" key="3">
    <source>
        <dbReference type="Proteomes" id="UP001152622"/>
    </source>
</evidence>
<evidence type="ECO:0000313" key="2">
    <source>
        <dbReference type="EMBL" id="KAJ8341614.1"/>
    </source>
</evidence>
<proteinExistence type="predicted"/>
<dbReference type="EMBL" id="JAINUF010000015">
    <property type="protein sequence ID" value="KAJ8341614.1"/>
    <property type="molecule type" value="Genomic_DNA"/>
</dbReference>
<dbReference type="Proteomes" id="UP001152622">
    <property type="component" value="Chromosome 15"/>
</dbReference>
<comment type="caution">
    <text evidence="2">The sequence shown here is derived from an EMBL/GenBank/DDBJ whole genome shotgun (WGS) entry which is preliminary data.</text>
</comment>
<dbReference type="AlphaFoldDB" id="A0A9Q1EML1"/>
<gene>
    <name evidence="2" type="ORF">SKAU_G00339050</name>
</gene>
<evidence type="ECO:0000256" key="1">
    <source>
        <dbReference type="SAM" id="MobiDB-lite"/>
    </source>
</evidence>
<reference evidence="2" key="1">
    <citation type="journal article" date="2023" name="Science">
        <title>Genome structures resolve the early diversification of teleost fishes.</title>
        <authorList>
            <person name="Parey E."/>
            <person name="Louis A."/>
            <person name="Montfort J."/>
            <person name="Bouchez O."/>
            <person name="Roques C."/>
            <person name="Iampietro C."/>
            <person name="Lluch J."/>
            <person name="Castinel A."/>
            <person name="Donnadieu C."/>
            <person name="Desvignes T."/>
            <person name="Floi Bucao C."/>
            <person name="Jouanno E."/>
            <person name="Wen M."/>
            <person name="Mejri S."/>
            <person name="Dirks R."/>
            <person name="Jansen H."/>
            <person name="Henkel C."/>
            <person name="Chen W.J."/>
            <person name="Zahm M."/>
            <person name="Cabau C."/>
            <person name="Klopp C."/>
            <person name="Thompson A.W."/>
            <person name="Robinson-Rechavi M."/>
            <person name="Braasch I."/>
            <person name="Lecointre G."/>
            <person name="Bobe J."/>
            <person name="Postlethwait J.H."/>
            <person name="Berthelot C."/>
            <person name="Roest Crollius H."/>
            <person name="Guiguen Y."/>
        </authorList>
    </citation>
    <scope>NUCLEOTIDE SEQUENCE</scope>
    <source>
        <strain evidence="2">WJC10195</strain>
    </source>
</reference>
<feature type="compositionally biased region" description="Basic and acidic residues" evidence="1">
    <location>
        <begin position="37"/>
        <end position="49"/>
    </location>
</feature>
<keyword evidence="3" id="KW-1185">Reference proteome</keyword>
<feature type="region of interest" description="Disordered" evidence="1">
    <location>
        <begin position="32"/>
        <end position="77"/>
    </location>
</feature>
<protein>
    <submittedName>
        <fullName evidence="2">Uncharacterized protein</fullName>
    </submittedName>
</protein>